<name>A0A5B7K089_PORTR</name>
<dbReference type="EMBL" id="VSRR010137666">
    <property type="protein sequence ID" value="MPD03742.1"/>
    <property type="molecule type" value="Genomic_DNA"/>
</dbReference>
<dbReference type="AlphaFoldDB" id="A0A5B7K089"/>
<sequence>MARQCVQAGVAGSALLHHHLHCPVGGVQGGACRGPEECWRS</sequence>
<keyword evidence="2" id="KW-1185">Reference proteome</keyword>
<gene>
    <name evidence="1" type="ORF">E2C01_099392</name>
</gene>
<organism evidence="1 2">
    <name type="scientific">Portunus trituberculatus</name>
    <name type="common">Swimming crab</name>
    <name type="synonym">Neptunus trituberculatus</name>
    <dbReference type="NCBI Taxonomy" id="210409"/>
    <lineage>
        <taxon>Eukaryota</taxon>
        <taxon>Metazoa</taxon>
        <taxon>Ecdysozoa</taxon>
        <taxon>Arthropoda</taxon>
        <taxon>Crustacea</taxon>
        <taxon>Multicrustacea</taxon>
        <taxon>Malacostraca</taxon>
        <taxon>Eumalacostraca</taxon>
        <taxon>Eucarida</taxon>
        <taxon>Decapoda</taxon>
        <taxon>Pleocyemata</taxon>
        <taxon>Brachyura</taxon>
        <taxon>Eubrachyura</taxon>
        <taxon>Portunoidea</taxon>
        <taxon>Portunidae</taxon>
        <taxon>Portuninae</taxon>
        <taxon>Portunus</taxon>
    </lineage>
</organism>
<accession>A0A5B7K089</accession>
<protein>
    <submittedName>
        <fullName evidence="1">Uncharacterized protein</fullName>
    </submittedName>
</protein>
<proteinExistence type="predicted"/>
<dbReference type="Proteomes" id="UP000324222">
    <property type="component" value="Unassembled WGS sequence"/>
</dbReference>
<comment type="caution">
    <text evidence="1">The sequence shown here is derived from an EMBL/GenBank/DDBJ whole genome shotgun (WGS) entry which is preliminary data.</text>
</comment>
<reference evidence="1 2" key="1">
    <citation type="submission" date="2019-05" db="EMBL/GenBank/DDBJ databases">
        <title>Another draft genome of Portunus trituberculatus and its Hox gene families provides insights of decapod evolution.</title>
        <authorList>
            <person name="Jeong J.-H."/>
            <person name="Song I."/>
            <person name="Kim S."/>
            <person name="Choi T."/>
            <person name="Kim D."/>
            <person name="Ryu S."/>
            <person name="Kim W."/>
        </authorList>
    </citation>
    <scope>NUCLEOTIDE SEQUENCE [LARGE SCALE GENOMIC DNA]</scope>
    <source>
        <tissue evidence="1">Muscle</tissue>
    </source>
</reference>
<evidence type="ECO:0000313" key="2">
    <source>
        <dbReference type="Proteomes" id="UP000324222"/>
    </source>
</evidence>
<evidence type="ECO:0000313" key="1">
    <source>
        <dbReference type="EMBL" id="MPD03742.1"/>
    </source>
</evidence>